<dbReference type="GO" id="GO:0030687">
    <property type="term" value="C:preribosome, large subunit precursor"/>
    <property type="evidence" value="ECO:0007669"/>
    <property type="project" value="TreeGrafter"/>
</dbReference>
<comment type="function">
    <text evidence="1">Required for efficient biogenesis of the 60S ribosomal subunit.</text>
</comment>
<dbReference type="GO" id="GO:0005730">
    <property type="term" value="C:nucleolus"/>
    <property type="evidence" value="ECO:0007669"/>
    <property type="project" value="UniProtKB-SubCell"/>
</dbReference>
<dbReference type="AlphaFoldDB" id="A0A6G1JUD5"/>
<keyword evidence="7" id="KW-0687">Ribonucleoprotein</keyword>
<feature type="non-terminal residue" evidence="9">
    <location>
        <position position="1"/>
    </location>
</feature>
<dbReference type="PANTHER" id="PTHR28127">
    <property type="entry name" value="RIBOSOME ASSEMBLY PROTEIN 3"/>
    <property type="match status" value="1"/>
</dbReference>
<comment type="subcellular location">
    <subcellularLocation>
        <location evidence="2">Nucleus</location>
        <location evidence="2">Nucleolus</location>
    </subcellularLocation>
</comment>
<evidence type="ECO:0000313" key="10">
    <source>
        <dbReference type="Proteomes" id="UP000799428"/>
    </source>
</evidence>
<evidence type="ECO:0000256" key="3">
    <source>
        <dbReference type="ARBA" id="ARBA00006256"/>
    </source>
</evidence>
<dbReference type="GO" id="GO:0000027">
    <property type="term" value="P:ribosomal large subunit assembly"/>
    <property type="evidence" value="ECO:0007669"/>
    <property type="project" value="TreeGrafter"/>
</dbReference>
<dbReference type="Pfam" id="PF14615">
    <property type="entry name" value="Rsa3"/>
    <property type="match status" value="1"/>
</dbReference>
<reference evidence="9" key="1">
    <citation type="journal article" date="2020" name="Stud. Mycol.">
        <title>101 Dothideomycetes genomes: a test case for predicting lifestyles and emergence of pathogens.</title>
        <authorList>
            <person name="Haridas S."/>
            <person name="Albert R."/>
            <person name="Binder M."/>
            <person name="Bloem J."/>
            <person name="Labutti K."/>
            <person name="Salamov A."/>
            <person name="Andreopoulos B."/>
            <person name="Baker S."/>
            <person name="Barry K."/>
            <person name="Bills G."/>
            <person name="Bluhm B."/>
            <person name="Cannon C."/>
            <person name="Castanera R."/>
            <person name="Culley D."/>
            <person name="Daum C."/>
            <person name="Ezra D."/>
            <person name="Gonzalez J."/>
            <person name="Henrissat B."/>
            <person name="Kuo A."/>
            <person name="Liang C."/>
            <person name="Lipzen A."/>
            <person name="Lutzoni F."/>
            <person name="Magnuson J."/>
            <person name="Mondo S."/>
            <person name="Nolan M."/>
            <person name="Ohm R."/>
            <person name="Pangilinan J."/>
            <person name="Park H.-J."/>
            <person name="Ramirez L."/>
            <person name="Alfaro M."/>
            <person name="Sun H."/>
            <person name="Tritt A."/>
            <person name="Yoshinaga Y."/>
            <person name="Zwiers L.-H."/>
            <person name="Turgeon B."/>
            <person name="Goodwin S."/>
            <person name="Spatafora J."/>
            <person name="Crous P."/>
            <person name="Grigoriev I."/>
        </authorList>
    </citation>
    <scope>NUCLEOTIDE SEQUENCE</scope>
    <source>
        <strain evidence="9">CBS 279.74</strain>
    </source>
</reference>
<keyword evidence="5" id="KW-0690">Ribosome biogenesis</keyword>
<evidence type="ECO:0000256" key="6">
    <source>
        <dbReference type="ARBA" id="ARBA00023242"/>
    </source>
</evidence>
<dbReference type="OrthoDB" id="69550at2759"/>
<dbReference type="PANTHER" id="PTHR28127:SF1">
    <property type="entry name" value="RIBOSOME ASSEMBLY PROTEIN 3"/>
    <property type="match status" value="1"/>
</dbReference>
<dbReference type="EMBL" id="MU005783">
    <property type="protein sequence ID" value="KAF2704148.1"/>
    <property type="molecule type" value="Genomic_DNA"/>
</dbReference>
<dbReference type="InterPro" id="IPR051898">
    <property type="entry name" value="Ribosome_Assembly_3"/>
</dbReference>
<dbReference type="InterPro" id="IPR028217">
    <property type="entry name" value="Rsa3_C"/>
</dbReference>
<evidence type="ECO:0000256" key="2">
    <source>
        <dbReference type="ARBA" id="ARBA00004604"/>
    </source>
</evidence>
<keyword evidence="6" id="KW-0539">Nucleus</keyword>
<organism evidence="9 10">
    <name type="scientific">Pleomassaria siparia CBS 279.74</name>
    <dbReference type="NCBI Taxonomy" id="1314801"/>
    <lineage>
        <taxon>Eukaryota</taxon>
        <taxon>Fungi</taxon>
        <taxon>Dikarya</taxon>
        <taxon>Ascomycota</taxon>
        <taxon>Pezizomycotina</taxon>
        <taxon>Dothideomycetes</taxon>
        <taxon>Pleosporomycetidae</taxon>
        <taxon>Pleosporales</taxon>
        <taxon>Pleomassariaceae</taxon>
        <taxon>Pleomassaria</taxon>
    </lineage>
</organism>
<proteinExistence type="inferred from homology"/>
<accession>A0A6G1JUD5</accession>
<evidence type="ECO:0000256" key="1">
    <source>
        <dbReference type="ARBA" id="ARBA00003035"/>
    </source>
</evidence>
<keyword evidence="10" id="KW-1185">Reference proteome</keyword>
<evidence type="ECO:0000313" key="9">
    <source>
        <dbReference type="EMBL" id="KAF2704148.1"/>
    </source>
</evidence>
<gene>
    <name evidence="9" type="ORF">K504DRAFT_335732</name>
</gene>
<evidence type="ECO:0000256" key="7">
    <source>
        <dbReference type="ARBA" id="ARBA00023274"/>
    </source>
</evidence>
<evidence type="ECO:0000256" key="4">
    <source>
        <dbReference type="ARBA" id="ARBA00015339"/>
    </source>
</evidence>
<comment type="similarity">
    <text evidence="3">Belongs to the RSA3 family.</text>
</comment>
<sequence length="56" mass="6327">EALDDLFAAIYLKRVATELGDDLDKVREANDFTNRSMPMLIHALRQGASVYSAEER</sequence>
<feature type="non-terminal residue" evidence="9">
    <location>
        <position position="56"/>
    </location>
</feature>
<evidence type="ECO:0000259" key="8">
    <source>
        <dbReference type="Pfam" id="PF14615"/>
    </source>
</evidence>
<protein>
    <recommendedName>
        <fullName evidence="4">Ribosome assembly protein 3</fullName>
    </recommendedName>
</protein>
<dbReference type="Proteomes" id="UP000799428">
    <property type="component" value="Unassembled WGS sequence"/>
</dbReference>
<name>A0A6G1JUD5_9PLEO</name>
<feature type="domain" description="Ribosome-assembly protein 3 C-terminal" evidence="8">
    <location>
        <begin position="7"/>
        <end position="52"/>
    </location>
</feature>
<evidence type="ECO:0000256" key="5">
    <source>
        <dbReference type="ARBA" id="ARBA00022517"/>
    </source>
</evidence>